<dbReference type="PANTHER" id="PTHR44154">
    <property type="entry name" value="QUINONE OXIDOREDUCTASE"/>
    <property type="match status" value="1"/>
</dbReference>
<dbReference type="InterPro" id="IPR051603">
    <property type="entry name" value="Zinc-ADH_QOR/CCCR"/>
</dbReference>
<dbReference type="InterPro" id="IPR036291">
    <property type="entry name" value="NAD(P)-bd_dom_sf"/>
</dbReference>
<dbReference type="EC" id="1.1.1.-" evidence="6"/>
<dbReference type="EMBL" id="CAADIZ010000083">
    <property type="protein sequence ID" value="VFS38287.1"/>
    <property type="molecule type" value="Genomic_DNA"/>
</dbReference>
<dbReference type="Pfam" id="PF13602">
    <property type="entry name" value="ADH_zinc_N_2"/>
    <property type="match status" value="1"/>
</dbReference>
<proteinExistence type="predicted"/>
<dbReference type="Gene3D" id="3.40.50.720">
    <property type="entry name" value="NAD(P)-binding Rossmann-like Domain"/>
    <property type="match status" value="1"/>
</dbReference>
<dbReference type="NCBIfam" id="TIGR02817">
    <property type="entry name" value="adh_fam_1"/>
    <property type="match status" value="1"/>
</dbReference>
<dbReference type="SMART" id="SM00829">
    <property type="entry name" value="PKS_ER"/>
    <property type="match status" value="1"/>
</dbReference>
<name>A0A484YQI6_9ZZZZ</name>
<evidence type="ECO:0000259" key="2">
    <source>
        <dbReference type="SMART" id="SM00829"/>
    </source>
</evidence>
<protein>
    <submittedName>
        <fullName evidence="6">Bifunctional protein: zinc-containing alcohol dehydrogenase quinone oxidoreductase ( NADPH:quinone reductase) Similar to arginate lyase</fullName>
        <ecNumber evidence="6">1.1.1.-</ecNumber>
    </submittedName>
</protein>
<evidence type="ECO:0000313" key="4">
    <source>
        <dbReference type="EMBL" id="VFR66927.1"/>
    </source>
</evidence>
<keyword evidence="1" id="KW-0521">NADP</keyword>
<dbReference type="GO" id="GO:0008270">
    <property type="term" value="F:zinc ion binding"/>
    <property type="evidence" value="ECO:0007669"/>
    <property type="project" value="InterPro"/>
</dbReference>
<dbReference type="SUPFAM" id="SSF50129">
    <property type="entry name" value="GroES-like"/>
    <property type="match status" value="1"/>
</dbReference>
<reference evidence="6" key="1">
    <citation type="submission" date="2019-03" db="EMBL/GenBank/DDBJ databases">
        <authorList>
            <person name="Danneels B."/>
        </authorList>
    </citation>
    <scope>NUCLEOTIDE SEQUENCE</scope>
</reference>
<dbReference type="EMBL" id="CAADIP010000057">
    <property type="protein sequence ID" value="VFR98078.1"/>
    <property type="molecule type" value="Genomic_DNA"/>
</dbReference>
<dbReference type="AlphaFoldDB" id="A0A484YQI6"/>
<dbReference type="EMBL" id="CAADII010000025">
    <property type="protein sequence ID" value="VFR54303.1"/>
    <property type="molecule type" value="Genomic_DNA"/>
</dbReference>
<dbReference type="Gene3D" id="3.90.180.10">
    <property type="entry name" value="Medium-chain alcohol dehydrogenases, catalytic domain"/>
    <property type="match status" value="1"/>
</dbReference>
<keyword evidence="6" id="KW-0456">Lyase</keyword>
<organism evidence="6">
    <name type="scientific">plant metagenome</name>
    <dbReference type="NCBI Taxonomy" id="1297885"/>
    <lineage>
        <taxon>unclassified sequences</taxon>
        <taxon>metagenomes</taxon>
        <taxon>organismal metagenomes</taxon>
    </lineage>
</organism>
<dbReference type="CDD" id="cd08252">
    <property type="entry name" value="AL_MDR"/>
    <property type="match status" value="1"/>
</dbReference>
<dbReference type="SUPFAM" id="SSF51735">
    <property type="entry name" value="NAD(P)-binding Rossmann-fold domains"/>
    <property type="match status" value="1"/>
</dbReference>
<evidence type="ECO:0000256" key="1">
    <source>
        <dbReference type="ARBA" id="ARBA00022857"/>
    </source>
</evidence>
<dbReference type="InterPro" id="IPR013154">
    <property type="entry name" value="ADH-like_N"/>
</dbReference>
<dbReference type="GO" id="GO:0016491">
    <property type="term" value="F:oxidoreductase activity"/>
    <property type="evidence" value="ECO:0007669"/>
    <property type="project" value="UniProtKB-KW"/>
</dbReference>
<keyword evidence="6" id="KW-0560">Oxidoreductase</keyword>
<dbReference type="InterPro" id="IPR014182">
    <property type="entry name" value="ADH_Zn_typ-1"/>
</dbReference>
<accession>A0A484YQI6</accession>
<evidence type="ECO:0000313" key="5">
    <source>
        <dbReference type="EMBL" id="VFR98078.1"/>
    </source>
</evidence>
<evidence type="ECO:0000313" key="3">
    <source>
        <dbReference type="EMBL" id="VFR54303.1"/>
    </source>
</evidence>
<dbReference type="InterPro" id="IPR020843">
    <property type="entry name" value="ER"/>
</dbReference>
<gene>
    <name evidence="3" type="ORF">BRI6_4544</name>
    <name evidence="4" type="ORF">BRI9_0366</name>
    <name evidence="5" type="ORF">IVO3_0367</name>
    <name evidence="6" type="ORF">RAN7_4661</name>
</gene>
<evidence type="ECO:0000313" key="6">
    <source>
        <dbReference type="EMBL" id="VFS38287.1"/>
    </source>
</evidence>
<dbReference type="Pfam" id="PF08240">
    <property type="entry name" value="ADH_N"/>
    <property type="match status" value="1"/>
</dbReference>
<sequence length="344" mass="36537">MKAIGFNKSLPISDPQSLVDLDLPEPEYGEQDLLVEVQAIAVNPVDIKVRAPAQPAAGTWRIPGWDAVGRVRAVGANVVGFQPGDRVFYAGAIDRPGAYAELQAVDARIAAHAPATLSDEDAAALPLTTITAWETLFDRLRVEQPVAGATKAIVVIGGAGGVGSIAIQLARVLTDLTVIATASRPETIEWVTKLGAHHVIDHRQPLAPQIEAQGLGAPAFVFSTTHTEDYLADIVALIAPQGRIALIDDPVSLDIVSLKRKSLSIHWEMMFTRSLLGTADIARQRELLREVSGLVDQGKIVTTRTRSLGTIDAQHLRQAHALLESGKAIGKITLAGFAPGQQGA</sequence>
<dbReference type="EMBL" id="CAADIK010000015">
    <property type="protein sequence ID" value="VFR66927.1"/>
    <property type="molecule type" value="Genomic_DNA"/>
</dbReference>
<feature type="domain" description="Enoyl reductase (ER)" evidence="2">
    <location>
        <begin position="13"/>
        <end position="334"/>
    </location>
</feature>
<dbReference type="GO" id="GO:0016829">
    <property type="term" value="F:lyase activity"/>
    <property type="evidence" value="ECO:0007669"/>
    <property type="project" value="UniProtKB-KW"/>
</dbReference>
<dbReference type="InterPro" id="IPR011032">
    <property type="entry name" value="GroES-like_sf"/>
</dbReference>
<dbReference type="PANTHER" id="PTHR44154:SF1">
    <property type="entry name" value="QUINONE OXIDOREDUCTASE"/>
    <property type="match status" value="1"/>
</dbReference>